<keyword evidence="2" id="KW-1185">Reference proteome</keyword>
<accession>A0A328ZEY3</accession>
<proteinExistence type="predicted"/>
<gene>
    <name evidence="1" type="ORF">AX018_101030</name>
</gene>
<name>A0A328ZEY3_9BURK</name>
<dbReference type="Proteomes" id="UP000248856">
    <property type="component" value="Unassembled WGS sequence"/>
</dbReference>
<organism evidence="1 2">
    <name type="scientific">Paracidovorax anthurii</name>
    <dbReference type="NCBI Taxonomy" id="78229"/>
    <lineage>
        <taxon>Bacteria</taxon>
        <taxon>Pseudomonadati</taxon>
        <taxon>Pseudomonadota</taxon>
        <taxon>Betaproteobacteria</taxon>
        <taxon>Burkholderiales</taxon>
        <taxon>Comamonadaceae</taxon>
        <taxon>Paracidovorax</taxon>
    </lineage>
</organism>
<reference evidence="1 2" key="1">
    <citation type="submission" date="2018-06" db="EMBL/GenBank/DDBJ databases">
        <title>Genomic Encyclopedia of Archaeal and Bacterial Type Strains, Phase II (KMG-II): from individual species to whole genera.</title>
        <authorList>
            <person name="Goeker M."/>
        </authorList>
    </citation>
    <scope>NUCLEOTIDE SEQUENCE [LARGE SCALE GENOMIC DNA]</scope>
    <source>
        <strain evidence="1 2">CFPB 3232</strain>
    </source>
</reference>
<evidence type="ECO:0000313" key="1">
    <source>
        <dbReference type="EMBL" id="RAR84678.1"/>
    </source>
</evidence>
<evidence type="ECO:0000313" key="2">
    <source>
        <dbReference type="Proteomes" id="UP000248856"/>
    </source>
</evidence>
<dbReference type="AlphaFoldDB" id="A0A328ZEY3"/>
<dbReference type="EMBL" id="QLTA01000010">
    <property type="protein sequence ID" value="RAR84678.1"/>
    <property type="molecule type" value="Genomic_DNA"/>
</dbReference>
<dbReference type="RefSeq" id="WP_111876599.1">
    <property type="nucleotide sequence ID" value="NZ_CBCSGC010000050.1"/>
</dbReference>
<sequence length="153" mass="15939">MPSTDRSTQAARPEDTSAGATVRLSLRPGEKTLICLPPGGMLRAERGRLALNAGPMVWGQVMAPQAPLGGLEEGQCRVADANAPAVWMEVSNAGAETAQAMLVEPAPVPAFHLAPFADAARILGDVWRAIAAALRGTEGRLRAPHGPETTTAR</sequence>
<dbReference type="OrthoDB" id="8820608at2"/>
<comment type="caution">
    <text evidence="1">The sequence shown here is derived from an EMBL/GenBank/DDBJ whole genome shotgun (WGS) entry which is preliminary data.</text>
</comment>
<protein>
    <submittedName>
        <fullName evidence="1">Uncharacterized protein</fullName>
    </submittedName>
</protein>